<dbReference type="InterPro" id="IPR004136">
    <property type="entry name" value="NMO"/>
</dbReference>
<evidence type="ECO:0000256" key="9">
    <source>
        <dbReference type="ARBA" id="ARBA00049401"/>
    </source>
</evidence>
<dbReference type="Proteomes" id="UP001595788">
    <property type="component" value="Unassembled WGS sequence"/>
</dbReference>
<organism evidence="10 11">
    <name type="scientific">Micromonospora mangrovi</name>
    <dbReference type="NCBI Taxonomy" id="1182597"/>
    <lineage>
        <taxon>Bacteria</taxon>
        <taxon>Bacillati</taxon>
        <taxon>Actinomycetota</taxon>
        <taxon>Actinomycetes</taxon>
        <taxon>Micromonosporales</taxon>
        <taxon>Micromonosporaceae</taxon>
        <taxon>Micromonospora</taxon>
    </lineage>
</organism>
<evidence type="ECO:0000256" key="2">
    <source>
        <dbReference type="ARBA" id="ARBA00009881"/>
    </source>
</evidence>
<comment type="cofactor">
    <cofactor evidence="1">
        <name>FMN</name>
        <dbReference type="ChEBI" id="CHEBI:58210"/>
    </cofactor>
</comment>
<reference evidence="11" key="1">
    <citation type="journal article" date="2019" name="Int. J. Syst. Evol. Microbiol.">
        <title>The Global Catalogue of Microorganisms (GCM) 10K type strain sequencing project: providing services to taxonomists for standard genome sequencing and annotation.</title>
        <authorList>
            <consortium name="The Broad Institute Genomics Platform"/>
            <consortium name="The Broad Institute Genome Sequencing Center for Infectious Disease"/>
            <person name="Wu L."/>
            <person name="Ma J."/>
        </authorList>
    </citation>
    <scope>NUCLEOTIDE SEQUENCE [LARGE SCALE GENOMIC DNA]</scope>
    <source>
        <strain evidence="11">2803GPT1-18</strain>
    </source>
</reference>
<gene>
    <name evidence="10" type="ORF">ACFO0M_17750</name>
</gene>
<dbReference type="Gene3D" id="3.20.20.70">
    <property type="entry name" value="Aldolase class I"/>
    <property type="match status" value="1"/>
</dbReference>
<evidence type="ECO:0000313" key="11">
    <source>
        <dbReference type="Proteomes" id="UP001595788"/>
    </source>
</evidence>
<dbReference type="Pfam" id="PF03060">
    <property type="entry name" value="NMO"/>
    <property type="match status" value="1"/>
</dbReference>
<evidence type="ECO:0000256" key="8">
    <source>
        <dbReference type="ARBA" id="ARBA00031155"/>
    </source>
</evidence>
<dbReference type="SUPFAM" id="SSF51412">
    <property type="entry name" value="Inosine monophosphate dehydrogenase (IMPDH)"/>
    <property type="match status" value="1"/>
</dbReference>
<evidence type="ECO:0000256" key="3">
    <source>
        <dbReference type="ARBA" id="ARBA00022575"/>
    </source>
</evidence>
<dbReference type="PANTHER" id="PTHR42747:SF3">
    <property type="entry name" value="NITRONATE MONOOXYGENASE-RELATED"/>
    <property type="match status" value="1"/>
</dbReference>
<keyword evidence="7 10" id="KW-0503">Monooxygenase</keyword>
<evidence type="ECO:0000256" key="1">
    <source>
        <dbReference type="ARBA" id="ARBA00001917"/>
    </source>
</evidence>
<comment type="catalytic activity">
    <reaction evidence="9">
        <text>3 propionate 3-nitronate + 3 O2 + H2O = 3 3-oxopropanoate + 2 nitrate + nitrite + H2O2 + 3 H(+)</text>
        <dbReference type="Rhea" id="RHEA:57332"/>
        <dbReference type="ChEBI" id="CHEBI:15377"/>
        <dbReference type="ChEBI" id="CHEBI:15378"/>
        <dbReference type="ChEBI" id="CHEBI:15379"/>
        <dbReference type="ChEBI" id="CHEBI:16240"/>
        <dbReference type="ChEBI" id="CHEBI:16301"/>
        <dbReference type="ChEBI" id="CHEBI:17632"/>
        <dbReference type="ChEBI" id="CHEBI:33190"/>
        <dbReference type="ChEBI" id="CHEBI:136067"/>
    </reaction>
</comment>
<keyword evidence="4" id="KW-0285">Flavoprotein</keyword>
<dbReference type="EMBL" id="JBHSBT010000016">
    <property type="protein sequence ID" value="MFC4148100.1"/>
    <property type="molecule type" value="Genomic_DNA"/>
</dbReference>
<keyword evidence="6" id="KW-0560">Oxidoreductase</keyword>
<sequence>MSEPDPLTRPLVGAPMAGGVSTPALVAAVSDAGGLGFLAAGYQHPADLAADITRVRRATDAPFGVNVFVPESRPVDLDAVGVFRRALTAEAARWRVTLPEPVERDSDFFDEKVDIVVAARVPVVSFTFGCPPRAVVDRLHSVGTRVVVTVTDAQEAIEAAAVGADALCVQSAHAGGHRATFTSAERCDTRTGTPELVASVRQAVAVPLIAAGGIVRPEEAAAVVEAGASAAQIGTALLTTPEAGTHAAHRAALTASDRGTTVTRAFSGRLARGLRNRFIDSFGALAPAAYPQVHHLTKPLRAAAAARGDAEGMALWAGTGHHLVRAEPAAAVVARLAAVVASRRPESR</sequence>
<keyword evidence="11" id="KW-1185">Reference proteome</keyword>
<dbReference type="InterPro" id="IPR013785">
    <property type="entry name" value="Aldolase_TIM"/>
</dbReference>
<keyword evidence="3" id="KW-0216">Detoxification</keyword>
<comment type="caution">
    <text evidence="10">The sequence shown here is derived from an EMBL/GenBank/DDBJ whole genome shotgun (WGS) entry which is preliminary data.</text>
</comment>
<evidence type="ECO:0000256" key="5">
    <source>
        <dbReference type="ARBA" id="ARBA00022643"/>
    </source>
</evidence>
<dbReference type="CDD" id="cd04730">
    <property type="entry name" value="NPD_like"/>
    <property type="match status" value="1"/>
</dbReference>
<evidence type="ECO:0000256" key="4">
    <source>
        <dbReference type="ARBA" id="ARBA00022630"/>
    </source>
</evidence>
<name>A0ABV8MCS8_9ACTN</name>
<keyword evidence="5" id="KW-0288">FMN</keyword>
<evidence type="ECO:0000256" key="6">
    <source>
        <dbReference type="ARBA" id="ARBA00023002"/>
    </source>
</evidence>
<evidence type="ECO:0000256" key="7">
    <source>
        <dbReference type="ARBA" id="ARBA00023033"/>
    </source>
</evidence>
<proteinExistence type="inferred from homology"/>
<dbReference type="GO" id="GO:0004497">
    <property type="term" value="F:monooxygenase activity"/>
    <property type="evidence" value="ECO:0007669"/>
    <property type="project" value="UniProtKB-KW"/>
</dbReference>
<comment type="similarity">
    <text evidence="2">Belongs to the nitronate monooxygenase family. NMO class I subfamily.</text>
</comment>
<protein>
    <recommendedName>
        <fullName evidence="8">Propionate 3-nitronate monooxygenase</fullName>
    </recommendedName>
</protein>
<dbReference type="PANTHER" id="PTHR42747">
    <property type="entry name" value="NITRONATE MONOOXYGENASE-RELATED"/>
    <property type="match status" value="1"/>
</dbReference>
<dbReference type="RefSeq" id="WP_377522271.1">
    <property type="nucleotide sequence ID" value="NZ_JBHSBT010000016.1"/>
</dbReference>
<accession>A0ABV8MCS8</accession>
<evidence type="ECO:0000313" key="10">
    <source>
        <dbReference type="EMBL" id="MFC4148100.1"/>
    </source>
</evidence>